<organism evidence="2">
    <name type="scientific">Arundo donax</name>
    <name type="common">Giant reed</name>
    <name type="synonym">Donax arundinaceus</name>
    <dbReference type="NCBI Taxonomy" id="35708"/>
    <lineage>
        <taxon>Eukaryota</taxon>
        <taxon>Viridiplantae</taxon>
        <taxon>Streptophyta</taxon>
        <taxon>Embryophyta</taxon>
        <taxon>Tracheophyta</taxon>
        <taxon>Spermatophyta</taxon>
        <taxon>Magnoliopsida</taxon>
        <taxon>Liliopsida</taxon>
        <taxon>Poales</taxon>
        <taxon>Poaceae</taxon>
        <taxon>PACMAD clade</taxon>
        <taxon>Arundinoideae</taxon>
        <taxon>Arundineae</taxon>
        <taxon>Arundo</taxon>
    </lineage>
</organism>
<reference evidence="2" key="2">
    <citation type="journal article" date="2015" name="Data Brief">
        <title>Shoot transcriptome of the giant reed, Arundo donax.</title>
        <authorList>
            <person name="Barrero R.A."/>
            <person name="Guerrero F.D."/>
            <person name="Moolhuijzen P."/>
            <person name="Goolsby J.A."/>
            <person name="Tidwell J."/>
            <person name="Bellgard S.E."/>
            <person name="Bellgard M.I."/>
        </authorList>
    </citation>
    <scope>NUCLEOTIDE SEQUENCE</scope>
    <source>
        <tissue evidence="2">Shoot tissue taken approximately 20 cm above the soil surface</tissue>
    </source>
</reference>
<evidence type="ECO:0000256" key="1">
    <source>
        <dbReference type="SAM" id="Phobius"/>
    </source>
</evidence>
<sequence>MVSGNKVEPTKYSRYALVLYAISLMVGLSGSWWNFLYNQVNLIKPHSCSPFPGHSPK</sequence>
<feature type="transmembrane region" description="Helical" evidence="1">
    <location>
        <begin position="12"/>
        <end position="33"/>
    </location>
</feature>
<protein>
    <submittedName>
        <fullName evidence="2">Uncharacterized protein</fullName>
    </submittedName>
</protein>
<keyword evidence="1" id="KW-1133">Transmembrane helix</keyword>
<reference evidence="2" key="1">
    <citation type="submission" date="2014-09" db="EMBL/GenBank/DDBJ databases">
        <authorList>
            <person name="Magalhaes I.L.F."/>
            <person name="Oliveira U."/>
            <person name="Santos F.R."/>
            <person name="Vidigal T.H.D.A."/>
            <person name="Brescovit A.D."/>
            <person name="Santos A.J."/>
        </authorList>
    </citation>
    <scope>NUCLEOTIDE SEQUENCE</scope>
    <source>
        <tissue evidence="2">Shoot tissue taken approximately 20 cm above the soil surface</tissue>
    </source>
</reference>
<keyword evidence="1" id="KW-0812">Transmembrane</keyword>
<name>A0A0A9D3L7_ARUDO</name>
<dbReference type="EMBL" id="GBRH01219553">
    <property type="protein sequence ID" value="JAD78342.1"/>
    <property type="molecule type" value="Transcribed_RNA"/>
</dbReference>
<proteinExistence type="predicted"/>
<dbReference type="AlphaFoldDB" id="A0A0A9D3L7"/>
<keyword evidence="1" id="KW-0472">Membrane</keyword>
<accession>A0A0A9D3L7</accession>
<evidence type="ECO:0000313" key="2">
    <source>
        <dbReference type="EMBL" id="JAD78342.1"/>
    </source>
</evidence>